<dbReference type="InterPro" id="IPR009057">
    <property type="entry name" value="Homeodomain-like_sf"/>
</dbReference>
<reference evidence="12" key="3">
    <citation type="submission" date="2025-09" db="UniProtKB">
        <authorList>
            <consortium name="Ensembl"/>
        </authorList>
    </citation>
    <scope>IDENTIFICATION</scope>
</reference>
<proteinExistence type="predicted"/>
<keyword evidence="2" id="KW-0217">Developmental protein</keyword>
<keyword evidence="3" id="KW-0805">Transcription regulation</keyword>
<evidence type="ECO:0000256" key="5">
    <source>
        <dbReference type="ARBA" id="ARBA00023155"/>
    </source>
</evidence>
<dbReference type="AlphaFoldDB" id="A0A674PHL6"/>
<keyword evidence="6" id="KW-0804">Transcription</keyword>
<dbReference type="PROSITE" id="PS00027">
    <property type="entry name" value="HOMEOBOX_1"/>
    <property type="match status" value="1"/>
</dbReference>
<gene>
    <name evidence="12" type="primary">dbx2</name>
</gene>
<evidence type="ECO:0000256" key="9">
    <source>
        <dbReference type="RuleBase" id="RU000682"/>
    </source>
</evidence>
<keyword evidence="7 8" id="KW-0539">Nucleus</keyword>
<feature type="DNA-binding region" description="Homeobox" evidence="8">
    <location>
        <begin position="109"/>
        <end position="168"/>
    </location>
</feature>
<dbReference type="InterPro" id="IPR051662">
    <property type="entry name" value="H2.0_Homeobox_NeuralPatt"/>
</dbReference>
<dbReference type="GeneID" id="115251047"/>
<dbReference type="PANTHER" id="PTHR24331">
    <property type="entry name" value="DBX"/>
    <property type="match status" value="1"/>
</dbReference>
<dbReference type="CTD" id="440097"/>
<evidence type="ECO:0000256" key="8">
    <source>
        <dbReference type="PROSITE-ProRule" id="PRU00108"/>
    </source>
</evidence>
<evidence type="ECO:0000256" key="10">
    <source>
        <dbReference type="SAM" id="MobiDB-lite"/>
    </source>
</evidence>
<keyword evidence="4 8" id="KW-0238">DNA-binding</keyword>
<dbReference type="InterPro" id="IPR020479">
    <property type="entry name" value="HD_metazoa"/>
</dbReference>
<sequence length="222" mass="24919">MVSVQSRTRRNMAASPPALPGFGNSGKSFLIDNLLQSRTPSAPPAGGHLRLVACERPRRTWSSEHGALQIQAQSPPQVKALGGPLLPHSGEGANVRMWSADVSPKSRRGILRRAVFSEEQRKELERTFRRQKYISKMDRNKLAADLSLKESQVKIWFQNRRMKWRNCKEKEVHNTRSPMDELMAQGLAQEEPSHNHIVANTKRSPPASQKSLRNSQEAPTGS</sequence>
<dbReference type="GO" id="GO:0005634">
    <property type="term" value="C:nucleus"/>
    <property type="evidence" value="ECO:0007669"/>
    <property type="project" value="UniProtKB-SubCell"/>
</dbReference>
<dbReference type="Pfam" id="PF00046">
    <property type="entry name" value="Homeodomain"/>
    <property type="match status" value="1"/>
</dbReference>
<keyword evidence="5 8" id="KW-0371">Homeobox</keyword>
<evidence type="ECO:0000313" key="13">
    <source>
        <dbReference type="Proteomes" id="UP000005226"/>
    </source>
</evidence>
<feature type="region of interest" description="Disordered" evidence="10">
    <location>
        <begin position="181"/>
        <end position="222"/>
    </location>
</feature>
<evidence type="ECO:0000256" key="7">
    <source>
        <dbReference type="ARBA" id="ARBA00023242"/>
    </source>
</evidence>
<dbReference type="GeneTree" id="ENSGT00950000183093"/>
<feature type="compositionally biased region" description="Polar residues" evidence="10">
    <location>
        <begin position="201"/>
        <end position="222"/>
    </location>
</feature>
<organism evidence="12 13">
    <name type="scientific">Takifugu rubripes</name>
    <name type="common">Japanese pufferfish</name>
    <name type="synonym">Fugu rubripes</name>
    <dbReference type="NCBI Taxonomy" id="31033"/>
    <lineage>
        <taxon>Eukaryota</taxon>
        <taxon>Metazoa</taxon>
        <taxon>Chordata</taxon>
        <taxon>Craniata</taxon>
        <taxon>Vertebrata</taxon>
        <taxon>Euteleostomi</taxon>
        <taxon>Actinopterygii</taxon>
        <taxon>Neopterygii</taxon>
        <taxon>Teleostei</taxon>
        <taxon>Neoteleostei</taxon>
        <taxon>Acanthomorphata</taxon>
        <taxon>Eupercaria</taxon>
        <taxon>Tetraodontiformes</taxon>
        <taxon>Tetradontoidea</taxon>
        <taxon>Tetraodontidae</taxon>
        <taxon>Takifugu</taxon>
    </lineage>
</organism>
<dbReference type="Gene3D" id="1.10.10.60">
    <property type="entry name" value="Homeodomain-like"/>
    <property type="match status" value="1"/>
</dbReference>
<dbReference type="PANTHER" id="PTHR24331:SF4">
    <property type="entry name" value="HOMEOBOX PROTEIN DBX2"/>
    <property type="match status" value="1"/>
</dbReference>
<dbReference type="InterPro" id="IPR017970">
    <property type="entry name" value="Homeobox_CS"/>
</dbReference>
<evidence type="ECO:0000256" key="6">
    <source>
        <dbReference type="ARBA" id="ARBA00023163"/>
    </source>
</evidence>
<dbReference type="CDD" id="cd00086">
    <property type="entry name" value="homeodomain"/>
    <property type="match status" value="1"/>
</dbReference>
<dbReference type="GO" id="GO:0003677">
    <property type="term" value="F:DNA binding"/>
    <property type="evidence" value="ECO:0007669"/>
    <property type="project" value="UniProtKB-UniRule"/>
</dbReference>
<evidence type="ECO:0000313" key="12">
    <source>
        <dbReference type="Ensembl" id="ENSTRUP00000085044.1"/>
    </source>
</evidence>
<evidence type="ECO:0000256" key="4">
    <source>
        <dbReference type="ARBA" id="ARBA00023125"/>
    </source>
</evidence>
<comment type="subcellular location">
    <subcellularLocation>
        <location evidence="8 9">Nucleus</location>
    </subcellularLocation>
</comment>
<dbReference type="RefSeq" id="XP_029697781.1">
    <property type="nucleotide sequence ID" value="XM_029841921.1"/>
</dbReference>
<feature type="domain" description="Homeobox" evidence="11">
    <location>
        <begin position="107"/>
        <end position="167"/>
    </location>
</feature>
<feature type="region of interest" description="Disordered" evidence="10">
    <location>
        <begin position="1"/>
        <end position="22"/>
    </location>
</feature>
<evidence type="ECO:0000256" key="1">
    <source>
        <dbReference type="ARBA" id="ARBA00003263"/>
    </source>
</evidence>
<dbReference type="SUPFAM" id="SSF46689">
    <property type="entry name" value="Homeodomain-like"/>
    <property type="match status" value="1"/>
</dbReference>
<comment type="function">
    <text evidence="1">Sequence-specific transcription factor which is part of a developmental regulatory system that provides cells with specific positional identities on the anterior-posterior axis.</text>
</comment>
<accession>A0A674PHL6</accession>
<reference evidence="12 13" key="1">
    <citation type="journal article" date="2011" name="Genome Biol. Evol.">
        <title>Integration of the genetic map and genome assembly of fugu facilitates insights into distinct features of genome evolution in teleosts and mammals.</title>
        <authorList>
            <person name="Kai W."/>
            <person name="Kikuchi K."/>
            <person name="Tohari S."/>
            <person name="Chew A.K."/>
            <person name="Tay A."/>
            <person name="Fujiwara A."/>
            <person name="Hosoya S."/>
            <person name="Suetake H."/>
            <person name="Naruse K."/>
            <person name="Brenner S."/>
            <person name="Suzuki Y."/>
            <person name="Venkatesh B."/>
        </authorList>
    </citation>
    <scope>NUCLEOTIDE SEQUENCE [LARGE SCALE GENOMIC DNA]</scope>
</reference>
<dbReference type="Ensembl" id="ENSTRUT00000080010.1">
    <property type="protein sequence ID" value="ENSTRUP00000085044.1"/>
    <property type="gene ID" value="ENSTRUG00000016696.3"/>
</dbReference>
<evidence type="ECO:0000256" key="3">
    <source>
        <dbReference type="ARBA" id="ARBA00023015"/>
    </source>
</evidence>
<dbReference type="InterPro" id="IPR001356">
    <property type="entry name" value="HD"/>
</dbReference>
<dbReference type="PRINTS" id="PR00024">
    <property type="entry name" value="HOMEOBOX"/>
</dbReference>
<dbReference type="SMART" id="SM00389">
    <property type="entry name" value="HOX"/>
    <property type="match status" value="1"/>
</dbReference>
<dbReference type="GO" id="GO:0000981">
    <property type="term" value="F:DNA-binding transcription factor activity, RNA polymerase II-specific"/>
    <property type="evidence" value="ECO:0007669"/>
    <property type="project" value="InterPro"/>
</dbReference>
<evidence type="ECO:0000256" key="2">
    <source>
        <dbReference type="ARBA" id="ARBA00022473"/>
    </source>
</evidence>
<protein>
    <recommendedName>
        <fullName evidence="11">Homeobox domain-containing protein</fullName>
    </recommendedName>
</protein>
<dbReference type="Proteomes" id="UP000005226">
    <property type="component" value="Chromosome 9"/>
</dbReference>
<keyword evidence="13" id="KW-1185">Reference proteome</keyword>
<dbReference type="PROSITE" id="PS50071">
    <property type="entry name" value="HOMEOBOX_2"/>
    <property type="match status" value="1"/>
</dbReference>
<name>A0A674PHL6_TAKRU</name>
<reference evidence="12" key="2">
    <citation type="submission" date="2025-08" db="UniProtKB">
        <authorList>
            <consortium name="Ensembl"/>
        </authorList>
    </citation>
    <scope>IDENTIFICATION</scope>
</reference>
<evidence type="ECO:0000259" key="11">
    <source>
        <dbReference type="PROSITE" id="PS50071"/>
    </source>
</evidence>